<dbReference type="Gene3D" id="3.50.50.60">
    <property type="entry name" value="FAD/NAD(P)-binding domain"/>
    <property type="match status" value="1"/>
</dbReference>
<dbReference type="GO" id="GO:0050660">
    <property type="term" value="F:flavin adenine dinucleotide binding"/>
    <property type="evidence" value="ECO:0007669"/>
    <property type="project" value="TreeGrafter"/>
</dbReference>
<evidence type="ECO:0000256" key="1">
    <source>
        <dbReference type="ARBA" id="ARBA00023002"/>
    </source>
</evidence>
<dbReference type="AlphaFoldDB" id="A0A0X8JGV5"/>
<organism evidence="3 4">
    <name type="scientific">Actinomyces radicidentis</name>
    <dbReference type="NCBI Taxonomy" id="111015"/>
    <lineage>
        <taxon>Bacteria</taxon>
        <taxon>Bacillati</taxon>
        <taxon>Actinomycetota</taxon>
        <taxon>Actinomycetes</taxon>
        <taxon>Actinomycetales</taxon>
        <taxon>Actinomycetaceae</taxon>
        <taxon>Actinomyces</taxon>
    </lineage>
</organism>
<proteinExistence type="predicted"/>
<dbReference type="SUPFAM" id="SSF51905">
    <property type="entry name" value="FAD/NAD(P)-binding domain"/>
    <property type="match status" value="1"/>
</dbReference>
<dbReference type="EMBL" id="CP014228">
    <property type="protein sequence ID" value="AMD88469.1"/>
    <property type="molecule type" value="Genomic_DNA"/>
</dbReference>
<dbReference type="InterPro" id="IPR050982">
    <property type="entry name" value="Auxin_biosynth/cation_transpt"/>
</dbReference>
<feature type="compositionally biased region" description="Basic and acidic residues" evidence="2">
    <location>
        <begin position="369"/>
        <end position="385"/>
    </location>
</feature>
<evidence type="ECO:0000256" key="2">
    <source>
        <dbReference type="SAM" id="MobiDB-lite"/>
    </source>
</evidence>
<feature type="compositionally biased region" description="Basic and acidic residues" evidence="2">
    <location>
        <begin position="109"/>
        <end position="120"/>
    </location>
</feature>
<sequence length="428" mass="46124">MGAGQAGLSAAGELVRRGAVVGEDLLVLDAEDGPGGAWRHRWDSLTIGKAHRIADLPRFPAGDMDESRPSNAVVPEYYGRYEVDRELQVLRPVRVTAVRSTGVPAERLRLDDASRRRDATEEGTGAPGVPRDTLLLVEAETPEGRCAWWTRMVVSAAGTWRHPYVPHVPGIETFAGRQLHTATYRDPEDLAGQRLLVVGGGLSAVQMILEITPVTASVVWATRRPPNFTFTAFDEIWGAEVEAAVNARTAAGARPVSVVRTTGIPMLPAYLDGVERGLLVSRGMFDRVRPDGVRFSPSVTSQDPAGLGPSAQRGSGLVVPASWRPYERETWVEAETIFWNTGFRAALEHLAPLRLRERADDAVPGGAARDGRGGRDSGIRTDGRTGVVKDPRVLLVGYGSSASTLGATRAGAEAARRAAKRLGILRRR</sequence>
<dbReference type="InterPro" id="IPR036188">
    <property type="entry name" value="FAD/NAD-bd_sf"/>
</dbReference>
<keyword evidence="4" id="KW-1185">Reference proteome</keyword>
<name>A0A0X8JGV5_ACTRD</name>
<dbReference type="KEGG" id="ard:AXF14_06260"/>
<evidence type="ECO:0000313" key="4">
    <source>
        <dbReference type="Proteomes" id="UP000065220"/>
    </source>
</evidence>
<keyword evidence="1" id="KW-0560">Oxidoreductase</keyword>
<evidence type="ECO:0000313" key="3">
    <source>
        <dbReference type="EMBL" id="AMD88469.1"/>
    </source>
</evidence>
<reference evidence="4" key="1">
    <citation type="submission" date="2016-02" db="EMBL/GenBank/DDBJ databases">
        <authorList>
            <person name="Holder M.E."/>
            <person name="Ajami N.J."/>
            <person name="Petrosino J.F."/>
        </authorList>
    </citation>
    <scope>NUCLEOTIDE SEQUENCE [LARGE SCALE GENOMIC DNA]</scope>
    <source>
        <strain evidence="4">CCUG 36733</strain>
    </source>
</reference>
<protein>
    <submittedName>
        <fullName evidence="3">Flavin-dependent monooxygenase</fullName>
    </submittedName>
</protein>
<dbReference type="GO" id="GO:0004497">
    <property type="term" value="F:monooxygenase activity"/>
    <property type="evidence" value="ECO:0007669"/>
    <property type="project" value="UniProtKB-KW"/>
</dbReference>
<feature type="region of interest" description="Disordered" evidence="2">
    <location>
        <begin position="109"/>
        <end position="130"/>
    </location>
</feature>
<gene>
    <name evidence="3" type="ORF">AXF14_06260</name>
</gene>
<dbReference type="PANTHER" id="PTHR43539:SF78">
    <property type="entry name" value="FLAVIN-CONTAINING MONOOXYGENASE"/>
    <property type="match status" value="1"/>
</dbReference>
<dbReference type="STRING" id="111015.AXF14_06260"/>
<dbReference type="Pfam" id="PF13738">
    <property type="entry name" value="Pyr_redox_3"/>
    <property type="match status" value="1"/>
</dbReference>
<dbReference type="PANTHER" id="PTHR43539">
    <property type="entry name" value="FLAVIN-BINDING MONOOXYGENASE-LIKE PROTEIN (AFU_ORTHOLOGUE AFUA_4G09220)"/>
    <property type="match status" value="1"/>
</dbReference>
<keyword evidence="3" id="KW-0503">Monooxygenase</keyword>
<feature type="region of interest" description="Disordered" evidence="2">
    <location>
        <begin position="362"/>
        <end position="385"/>
    </location>
</feature>
<accession>A0A0X8JGV5</accession>
<dbReference type="Proteomes" id="UP000065220">
    <property type="component" value="Chromosome"/>
</dbReference>
<feature type="region of interest" description="Disordered" evidence="2">
    <location>
        <begin position="295"/>
        <end position="314"/>
    </location>
</feature>